<evidence type="ECO:0000259" key="18">
    <source>
        <dbReference type="PROSITE" id="PS50948"/>
    </source>
</evidence>
<organism evidence="19 20">
    <name type="scientific">Ilex paraguariensis</name>
    <name type="common">yerba mate</name>
    <dbReference type="NCBI Taxonomy" id="185542"/>
    <lineage>
        <taxon>Eukaryota</taxon>
        <taxon>Viridiplantae</taxon>
        <taxon>Streptophyta</taxon>
        <taxon>Embryophyta</taxon>
        <taxon>Tracheophyta</taxon>
        <taxon>Spermatophyta</taxon>
        <taxon>Magnoliopsida</taxon>
        <taxon>eudicotyledons</taxon>
        <taxon>Gunneridae</taxon>
        <taxon>Pentapetalae</taxon>
        <taxon>asterids</taxon>
        <taxon>campanulids</taxon>
        <taxon>Aquifoliales</taxon>
        <taxon>Aquifoliaceae</taxon>
        <taxon>Ilex</taxon>
    </lineage>
</organism>
<dbReference type="Pfam" id="PF08276">
    <property type="entry name" value="PAN_2"/>
    <property type="match status" value="1"/>
</dbReference>
<dbReference type="EC" id="2.7.11.1" evidence="11"/>
<dbReference type="PROSITE" id="PS50026">
    <property type="entry name" value="EGF_3"/>
    <property type="match status" value="1"/>
</dbReference>
<keyword evidence="12" id="KW-0245">EGF-like domain</keyword>
<proteinExistence type="inferred from homology"/>
<keyword evidence="7" id="KW-1015">Disulfide bond</keyword>
<dbReference type="PANTHER" id="PTHR32444">
    <property type="entry name" value="BULB-TYPE LECTIN DOMAIN-CONTAINING PROTEIN"/>
    <property type="match status" value="1"/>
</dbReference>
<keyword evidence="1 11" id="KW-0723">Serine/threonine-protein kinase</keyword>
<dbReference type="InterPro" id="IPR003609">
    <property type="entry name" value="Pan_app"/>
</dbReference>
<keyword evidence="6 11" id="KW-0067">ATP-binding</keyword>
<dbReference type="InterPro" id="IPR001245">
    <property type="entry name" value="Ser-Thr/Tyr_kinase_cat_dom"/>
</dbReference>
<dbReference type="SMART" id="SM00108">
    <property type="entry name" value="B_lectin"/>
    <property type="match status" value="1"/>
</dbReference>
<name>A0ABC8V1D2_9AQUA</name>
<dbReference type="PROSITE" id="PS50927">
    <property type="entry name" value="BULB_LECTIN"/>
    <property type="match status" value="1"/>
</dbReference>
<keyword evidence="4 11" id="KW-0547">Nucleotide-binding</keyword>
<dbReference type="FunFam" id="2.90.10.10:FF:000001">
    <property type="entry name" value="G-type lectin S-receptor-like serine/threonine-protein kinase"/>
    <property type="match status" value="1"/>
</dbReference>
<feature type="domain" description="EGF-like" evidence="16">
    <location>
        <begin position="287"/>
        <end position="323"/>
    </location>
</feature>
<dbReference type="Pfam" id="PF00954">
    <property type="entry name" value="S_locus_glycop"/>
    <property type="match status" value="1"/>
</dbReference>
<dbReference type="SMART" id="SM00473">
    <property type="entry name" value="PAN_AP"/>
    <property type="match status" value="1"/>
</dbReference>
<evidence type="ECO:0000256" key="7">
    <source>
        <dbReference type="ARBA" id="ARBA00023157"/>
    </source>
</evidence>
<dbReference type="InterPro" id="IPR036426">
    <property type="entry name" value="Bulb-type_lectin_dom_sf"/>
</dbReference>
<dbReference type="PIRSF" id="PIRSF000641">
    <property type="entry name" value="SRK"/>
    <property type="match status" value="1"/>
</dbReference>
<sequence length="717" mass="79552">MGIHILPLFCYLFVETLSYSEISVATDMLRQFQAISDVDNGTLVSVGKVFQLGFFAPGNSNRRYLGIWYNIPSQTVVWVANRDNPLDDSSGVLRIENDGNLVLLDQTERVVWSTNTVNLSSKNIVAQLLDTGNLVLRDERNGNSENYVWQSFDHPCHAMLAGMKLGWDLRIGLNRYLTSWKSADDPSPGDFSYGIEIQGLAQIVLRKGSVKMFRSGPWNGVEFNGITVSSNLPFIPKVINNSEEMYFQFSLSNESTLTMSELSYSGALQRLVWDNSYLRWHVMSSLPRDQCESYSQCGPNAICTVSDARICSCLTGYMPKFPQDWEMLIWGGGCIRNSPLNCSSGEGFIELEGVKMPDLLQFLVVPSLPLEECRLECLKNCSCTAYANSGATGGGTGCLLWFADLIDMKKLTLSGSQKLYIRAGASDLVSTSDSNKKKMVVVVLTISATIAVVFVIASCIIWKLILPLCTLPVSNTQAGDEENPELPIINMDTIAEATNNFAHANKIGEGGFGPVYKGMLTTGQEIAVKRLSENSCQGLNEFKNEVMLISKLQHRNLVRILGCCSHGAERMLVYEYMPNGSLDLFIFGDTKNTRNNLLVWRRRFHIIVGIAQSNPDDAESALAGRIWSVNEATCSFVSSIAEANDDMIGINRCHAKSTPINQIIAAPYNLQEEFSPWLLQSQQFEELGYANTPTQNLSEILRHFPNSAMSNNFVHQV</sequence>
<comment type="similarity">
    <text evidence="11">Belongs to the protein kinase superfamily. Ser/Thr protein kinase family.</text>
</comment>
<gene>
    <name evidence="19" type="ORF">ILEXP_LOCUS57203</name>
</gene>
<dbReference type="PROSITE" id="PS50948">
    <property type="entry name" value="PAN"/>
    <property type="match status" value="1"/>
</dbReference>
<protein>
    <recommendedName>
        <fullName evidence="11">Receptor-like serine/threonine-protein kinase</fullName>
        <ecNumber evidence="11">2.7.11.1</ecNumber>
    </recommendedName>
</protein>
<dbReference type="InterPro" id="IPR011009">
    <property type="entry name" value="Kinase-like_dom_sf"/>
</dbReference>
<comment type="caution">
    <text evidence="19">The sequence shown here is derived from an EMBL/GenBank/DDBJ whole genome shotgun (WGS) entry which is preliminary data.</text>
</comment>
<reference evidence="19 20" key="1">
    <citation type="submission" date="2024-02" db="EMBL/GenBank/DDBJ databases">
        <authorList>
            <person name="Vignale AGUSTIN F."/>
            <person name="Sosa J E."/>
            <person name="Modenutti C."/>
        </authorList>
    </citation>
    <scope>NUCLEOTIDE SEQUENCE [LARGE SCALE GENOMIC DNA]</scope>
</reference>
<keyword evidence="13" id="KW-0472">Membrane</keyword>
<evidence type="ECO:0000259" key="15">
    <source>
        <dbReference type="PROSITE" id="PS50011"/>
    </source>
</evidence>
<dbReference type="CDD" id="cd00028">
    <property type="entry name" value="B_lectin"/>
    <property type="match status" value="1"/>
</dbReference>
<feature type="chain" id="PRO_5044890581" description="Receptor-like serine/threonine-protein kinase" evidence="14">
    <location>
        <begin position="19"/>
        <end position="717"/>
    </location>
</feature>
<dbReference type="InterPro" id="IPR024171">
    <property type="entry name" value="SRK-like_kinase"/>
</dbReference>
<evidence type="ECO:0000256" key="13">
    <source>
        <dbReference type="SAM" id="Phobius"/>
    </source>
</evidence>
<dbReference type="InterPro" id="IPR000719">
    <property type="entry name" value="Prot_kinase_dom"/>
</dbReference>
<evidence type="ECO:0000256" key="11">
    <source>
        <dbReference type="PIRNR" id="PIRNR000641"/>
    </source>
</evidence>
<dbReference type="SUPFAM" id="SSF51110">
    <property type="entry name" value="alpha-D-mannose-specific plant lectins"/>
    <property type="match status" value="1"/>
</dbReference>
<evidence type="ECO:0000313" key="19">
    <source>
        <dbReference type="EMBL" id="CAK9186709.1"/>
    </source>
</evidence>
<evidence type="ECO:0000256" key="5">
    <source>
        <dbReference type="ARBA" id="ARBA00022777"/>
    </source>
</evidence>
<evidence type="ECO:0000256" key="1">
    <source>
        <dbReference type="ARBA" id="ARBA00022527"/>
    </source>
</evidence>
<keyword evidence="5 11" id="KW-0418">Kinase</keyword>
<dbReference type="InterPro" id="IPR000742">
    <property type="entry name" value="EGF"/>
</dbReference>
<feature type="transmembrane region" description="Helical" evidence="13">
    <location>
        <begin position="440"/>
        <end position="465"/>
    </location>
</feature>
<feature type="domain" description="Protein kinase" evidence="15">
    <location>
        <begin position="501"/>
        <end position="717"/>
    </location>
</feature>
<comment type="caution">
    <text evidence="12">Lacks conserved residue(s) required for the propagation of feature annotation.</text>
</comment>
<dbReference type="PROSITE" id="PS50011">
    <property type="entry name" value="PROTEIN_KINASE_DOM"/>
    <property type="match status" value="1"/>
</dbReference>
<evidence type="ECO:0000256" key="3">
    <source>
        <dbReference type="ARBA" id="ARBA00022729"/>
    </source>
</evidence>
<evidence type="ECO:0000256" key="2">
    <source>
        <dbReference type="ARBA" id="ARBA00022679"/>
    </source>
</evidence>
<dbReference type="Pfam" id="PF07714">
    <property type="entry name" value="PK_Tyr_Ser-Thr"/>
    <property type="match status" value="1"/>
</dbReference>
<dbReference type="CDD" id="cd01098">
    <property type="entry name" value="PAN_AP_plant"/>
    <property type="match status" value="1"/>
</dbReference>
<evidence type="ECO:0000256" key="4">
    <source>
        <dbReference type="ARBA" id="ARBA00022741"/>
    </source>
</evidence>
<dbReference type="Gene3D" id="2.90.10.10">
    <property type="entry name" value="Bulb-type lectin domain"/>
    <property type="match status" value="1"/>
</dbReference>
<feature type="domain" description="Apple" evidence="18">
    <location>
        <begin position="342"/>
        <end position="424"/>
    </location>
</feature>
<dbReference type="Pfam" id="PF01453">
    <property type="entry name" value="B_lectin"/>
    <property type="match status" value="1"/>
</dbReference>
<accession>A0ABC8V1D2</accession>
<evidence type="ECO:0000256" key="8">
    <source>
        <dbReference type="ARBA" id="ARBA00023180"/>
    </source>
</evidence>
<keyword evidence="3 14" id="KW-0732">Signal</keyword>
<dbReference type="SUPFAM" id="SSF56112">
    <property type="entry name" value="Protein kinase-like (PK-like)"/>
    <property type="match status" value="1"/>
</dbReference>
<dbReference type="Proteomes" id="UP001642360">
    <property type="component" value="Unassembled WGS sequence"/>
</dbReference>
<keyword evidence="13" id="KW-1133">Transmembrane helix</keyword>
<evidence type="ECO:0000256" key="10">
    <source>
        <dbReference type="ARBA" id="ARBA00048679"/>
    </source>
</evidence>
<dbReference type="GO" id="GO:0005524">
    <property type="term" value="F:ATP binding"/>
    <property type="evidence" value="ECO:0007669"/>
    <property type="project" value="UniProtKB-KW"/>
</dbReference>
<evidence type="ECO:0000313" key="20">
    <source>
        <dbReference type="Proteomes" id="UP001642360"/>
    </source>
</evidence>
<dbReference type="AlphaFoldDB" id="A0ABC8V1D2"/>
<comment type="catalytic activity">
    <reaction evidence="10 11">
        <text>L-seryl-[protein] + ATP = O-phospho-L-seryl-[protein] + ADP + H(+)</text>
        <dbReference type="Rhea" id="RHEA:17989"/>
        <dbReference type="Rhea" id="RHEA-COMP:9863"/>
        <dbReference type="Rhea" id="RHEA-COMP:11604"/>
        <dbReference type="ChEBI" id="CHEBI:15378"/>
        <dbReference type="ChEBI" id="CHEBI:29999"/>
        <dbReference type="ChEBI" id="CHEBI:30616"/>
        <dbReference type="ChEBI" id="CHEBI:83421"/>
        <dbReference type="ChEBI" id="CHEBI:456216"/>
        <dbReference type="EC" id="2.7.11.1"/>
    </reaction>
</comment>
<dbReference type="FunFam" id="3.30.200.20:FF:000195">
    <property type="entry name" value="G-type lectin S-receptor-like serine/threonine-protein kinase"/>
    <property type="match status" value="1"/>
</dbReference>
<dbReference type="GO" id="GO:0004674">
    <property type="term" value="F:protein serine/threonine kinase activity"/>
    <property type="evidence" value="ECO:0007669"/>
    <property type="project" value="UniProtKB-KW"/>
</dbReference>
<dbReference type="InterPro" id="IPR000858">
    <property type="entry name" value="S_locus_glycoprot_dom"/>
</dbReference>
<comment type="catalytic activity">
    <reaction evidence="9 11">
        <text>L-threonyl-[protein] + ATP = O-phospho-L-threonyl-[protein] + ADP + H(+)</text>
        <dbReference type="Rhea" id="RHEA:46608"/>
        <dbReference type="Rhea" id="RHEA-COMP:11060"/>
        <dbReference type="Rhea" id="RHEA-COMP:11605"/>
        <dbReference type="ChEBI" id="CHEBI:15378"/>
        <dbReference type="ChEBI" id="CHEBI:30013"/>
        <dbReference type="ChEBI" id="CHEBI:30616"/>
        <dbReference type="ChEBI" id="CHEBI:61977"/>
        <dbReference type="ChEBI" id="CHEBI:456216"/>
        <dbReference type="EC" id="2.7.11.1"/>
    </reaction>
</comment>
<dbReference type="Gene3D" id="1.10.510.10">
    <property type="entry name" value="Transferase(Phosphotransferase) domain 1"/>
    <property type="match status" value="1"/>
</dbReference>
<keyword evidence="13" id="KW-0812">Transmembrane</keyword>
<evidence type="ECO:0000256" key="14">
    <source>
        <dbReference type="SAM" id="SignalP"/>
    </source>
</evidence>
<evidence type="ECO:0000256" key="9">
    <source>
        <dbReference type="ARBA" id="ARBA00047899"/>
    </source>
</evidence>
<keyword evidence="2 11" id="KW-0808">Transferase</keyword>
<feature type="signal peptide" evidence="14">
    <location>
        <begin position="1"/>
        <end position="18"/>
    </location>
</feature>
<dbReference type="EMBL" id="CAUOFW020009658">
    <property type="protein sequence ID" value="CAK9186709.1"/>
    <property type="molecule type" value="Genomic_DNA"/>
</dbReference>
<feature type="domain" description="Bulb-type lectin" evidence="17">
    <location>
        <begin position="26"/>
        <end position="149"/>
    </location>
</feature>
<keyword evidence="8" id="KW-0325">Glycoprotein</keyword>
<evidence type="ECO:0000256" key="6">
    <source>
        <dbReference type="ARBA" id="ARBA00022840"/>
    </source>
</evidence>
<dbReference type="PANTHER" id="PTHR32444:SF234">
    <property type="entry name" value="RECEPTOR-LIKE SERINE_THREONINE-PROTEIN KINASE"/>
    <property type="match status" value="1"/>
</dbReference>
<dbReference type="InterPro" id="IPR001480">
    <property type="entry name" value="Bulb-type_lectin_dom"/>
</dbReference>
<evidence type="ECO:0000259" key="16">
    <source>
        <dbReference type="PROSITE" id="PS50026"/>
    </source>
</evidence>
<evidence type="ECO:0000256" key="12">
    <source>
        <dbReference type="PROSITE-ProRule" id="PRU00076"/>
    </source>
</evidence>
<keyword evidence="20" id="KW-1185">Reference proteome</keyword>
<evidence type="ECO:0000259" key="17">
    <source>
        <dbReference type="PROSITE" id="PS50927"/>
    </source>
</evidence>